<dbReference type="Pfam" id="PF15568">
    <property type="entry name" value="Imm39"/>
    <property type="match status" value="1"/>
</dbReference>
<organism evidence="1">
    <name type="scientific">Shewanella oncorhynchi</name>
    <dbReference type="NCBI Taxonomy" id="2726434"/>
    <lineage>
        <taxon>Bacteria</taxon>
        <taxon>Pseudomonadati</taxon>
        <taxon>Pseudomonadota</taxon>
        <taxon>Gammaproteobacteria</taxon>
        <taxon>Alteromonadales</taxon>
        <taxon>Shewanellaceae</taxon>
        <taxon>Shewanella</taxon>
    </lineage>
</organism>
<sequence length="123" mass="13437">MSKYPVLIGGVGLVKGRIKNIGQAMVAVCDDVKPVIEQSNAFEGMPFKEINMVIRWAEEGISEPEIGPLRKSQQSLDVATTISFREGKAVENNPDQLKSLVKAELTKVLNAIGVKYGLCQIHI</sequence>
<protein>
    <submittedName>
        <fullName evidence="1">Imm39 family immunity protein</fullName>
    </submittedName>
</protein>
<reference evidence="1" key="1">
    <citation type="submission" date="2023-08" db="EMBL/GenBank/DDBJ databases">
        <title>Complete genome sequence of Shewanella oncorhynchi Z-P2, a siderophore putrebactin-producing bacterium.</title>
        <authorList>
            <person name="Zhang Y."/>
        </authorList>
    </citation>
    <scope>NUCLEOTIDE SEQUENCE</scope>
    <source>
        <strain evidence="1">Z-P2</strain>
    </source>
</reference>
<dbReference type="RefSeq" id="WP_306682180.1">
    <property type="nucleotide sequence ID" value="NZ_CP132914.1"/>
</dbReference>
<dbReference type="AlphaFoldDB" id="A0AA50Q4R6"/>
<dbReference type="InterPro" id="IPR029081">
    <property type="entry name" value="Imm39"/>
</dbReference>
<accession>A0AA50Q4R6</accession>
<evidence type="ECO:0000313" key="1">
    <source>
        <dbReference type="EMBL" id="WMB71376.1"/>
    </source>
</evidence>
<dbReference type="GeneID" id="301340139"/>
<dbReference type="KEGG" id="sog:RA178_13110"/>
<gene>
    <name evidence="1" type="ORF">RA178_13110</name>
</gene>
<name>A0AA50Q4R6_9GAMM</name>
<dbReference type="EMBL" id="CP132914">
    <property type="protein sequence ID" value="WMB71376.1"/>
    <property type="molecule type" value="Genomic_DNA"/>
</dbReference>
<dbReference type="Proteomes" id="UP001236800">
    <property type="component" value="Chromosome"/>
</dbReference>
<proteinExistence type="predicted"/>